<feature type="transmembrane region" description="Helical" evidence="1">
    <location>
        <begin position="36"/>
        <end position="58"/>
    </location>
</feature>
<dbReference type="EMBL" id="QKUF01000041">
    <property type="protein sequence ID" value="PZW20740.1"/>
    <property type="molecule type" value="Genomic_DNA"/>
</dbReference>
<proteinExistence type="predicted"/>
<evidence type="ECO:0000256" key="1">
    <source>
        <dbReference type="SAM" id="Phobius"/>
    </source>
</evidence>
<dbReference type="Proteomes" id="UP000248806">
    <property type="component" value="Unassembled WGS sequence"/>
</dbReference>
<feature type="transmembrane region" description="Helical" evidence="1">
    <location>
        <begin position="120"/>
        <end position="141"/>
    </location>
</feature>
<keyword evidence="1" id="KW-0812">Transmembrane</keyword>
<dbReference type="AlphaFoldDB" id="A0A326TUU1"/>
<feature type="transmembrane region" description="Helical" evidence="1">
    <location>
        <begin position="64"/>
        <end position="81"/>
    </location>
</feature>
<keyword evidence="1" id="KW-0472">Membrane</keyword>
<sequence length="155" mass="17036">MRLFSNPYGGTVTQYGDLFVVTPGPLPSERRTPSCFFVLLRLGFLFFHVFGLPMAFIPGRFPKGMLIGSIIAAGISIALWFSHKLVLRYLSELMLCIVWGVVGWTGGANIHLSWLPAPVLPIALCIIGFLLSAITSMWAFIRSSFVIVSSLLEGE</sequence>
<keyword evidence="1" id="KW-1133">Transmembrane helix</keyword>
<name>A0A326TUU1_THEHA</name>
<protein>
    <submittedName>
        <fullName evidence="2">Uncharacterized protein</fullName>
    </submittedName>
</protein>
<gene>
    <name evidence="2" type="ORF">EI42_05886</name>
</gene>
<organism evidence="2 3">
    <name type="scientific">Thermosporothrix hazakensis</name>
    <dbReference type="NCBI Taxonomy" id="644383"/>
    <lineage>
        <taxon>Bacteria</taxon>
        <taxon>Bacillati</taxon>
        <taxon>Chloroflexota</taxon>
        <taxon>Ktedonobacteria</taxon>
        <taxon>Ktedonobacterales</taxon>
        <taxon>Thermosporotrichaceae</taxon>
        <taxon>Thermosporothrix</taxon>
    </lineage>
</organism>
<comment type="caution">
    <text evidence="2">The sequence shown here is derived from an EMBL/GenBank/DDBJ whole genome shotgun (WGS) entry which is preliminary data.</text>
</comment>
<feature type="transmembrane region" description="Helical" evidence="1">
    <location>
        <begin position="93"/>
        <end position="114"/>
    </location>
</feature>
<keyword evidence="3" id="KW-1185">Reference proteome</keyword>
<accession>A0A326TUU1</accession>
<evidence type="ECO:0000313" key="3">
    <source>
        <dbReference type="Proteomes" id="UP000248806"/>
    </source>
</evidence>
<evidence type="ECO:0000313" key="2">
    <source>
        <dbReference type="EMBL" id="PZW20740.1"/>
    </source>
</evidence>
<reference evidence="2 3" key="1">
    <citation type="submission" date="2018-06" db="EMBL/GenBank/DDBJ databases">
        <title>Genomic Encyclopedia of Archaeal and Bacterial Type Strains, Phase II (KMG-II): from individual species to whole genera.</title>
        <authorList>
            <person name="Goeker M."/>
        </authorList>
    </citation>
    <scope>NUCLEOTIDE SEQUENCE [LARGE SCALE GENOMIC DNA]</scope>
    <source>
        <strain evidence="2 3">ATCC BAA-1881</strain>
    </source>
</reference>